<feature type="domain" description="Ketoreductase" evidence="2">
    <location>
        <begin position="6"/>
        <end position="191"/>
    </location>
</feature>
<dbReference type="GO" id="GO:0030497">
    <property type="term" value="P:fatty acid elongation"/>
    <property type="evidence" value="ECO:0007669"/>
    <property type="project" value="TreeGrafter"/>
</dbReference>
<dbReference type="OrthoDB" id="7375193at2"/>
<dbReference type="FunFam" id="3.40.50.720:FF:000084">
    <property type="entry name" value="Short-chain dehydrogenase reductase"/>
    <property type="match status" value="1"/>
</dbReference>
<dbReference type="PROSITE" id="PS00061">
    <property type="entry name" value="ADH_SHORT"/>
    <property type="match status" value="1"/>
</dbReference>
<evidence type="ECO:0000313" key="4">
    <source>
        <dbReference type="Proteomes" id="UP000239724"/>
    </source>
</evidence>
<dbReference type="InterPro" id="IPR057326">
    <property type="entry name" value="KR_dom"/>
</dbReference>
<reference evidence="3 4" key="1">
    <citation type="journal article" date="2018" name="Arch. Microbiol.">
        <title>New insights into the metabolic potential of the phototrophic purple bacterium Rhodopila globiformis DSM 161(T) from its draft genome sequence and evidence for a vanadium-dependent nitrogenase.</title>
        <authorList>
            <person name="Imhoff J.F."/>
            <person name="Rahn T."/>
            <person name="Kunzel S."/>
            <person name="Neulinger S.C."/>
        </authorList>
    </citation>
    <scope>NUCLEOTIDE SEQUENCE [LARGE SCALE GENOMIC DNA]</scope>
    <source>
        <strain evidence="3 4">DSM 161</strain>
    </source>
</reference>
<dbReference type="InterPro" id="IPR036291">
    <property type="entry name" value="NAD(P)-bd_dom_sf"/>
</dbReference>
<protein>
    <submittedName>
        <fullName evidence="3">Short-chain dehydrogenase</fullName>
    </submittedName>
</protein>
<evidence type="ECO:0000259" key="2">
    <source>
        <dbReference type="SMART" id="SM00822"/>
    </source>
</evidence>
<dbReference type="InterPro" id="IPR020904">
    <property type="entry name" value="Sc_DH/Rdtase_CS"/>
</dbReference>
<dbReference type="AlphaFoldDB" id="A0A2S6NK29"/>
<dbReference type="EMBL" id="NHRY01000075">
    <property type="protein sequence ID" value="PPQ35312.1"/>
    <property type="molecule type" value="Genomic_DNA"/>
</dbReference>
<dbReference type="InterPro" id="IPR002347">
    <property type="entry name" value="SDR_fam"/>
</dbReference>
<dbReference type="RefSeq" id="WP_104518357.1">
    <property type="nucleotide sequence ID" value="NZ_NHRY01000075.1"/>
</dbReference>
<dbReference type="SUPFAM" id="SSF51735">
    <property type="entry name" value="NAD(P)-binding Rossmann-fold domains"/>
    <property type="match status" value="1"/>
</dbReference>
<dbReference type="Proteomes" id="UP000239724">
    <property type="component" value="Unassembled WGS sequence"/>
</dbReference>
<sequence>MRLENKVALVTGSARGIGFAIIRRMTAEGAIPVIADINADGARAALARLGRTDGPVGGLAGGLALGVDVADKASVDAMIAAIIARFGRLDILVNNAGIGGNTPFLEITPEEWNRTIGINLTGAFFVAQAAARAMVKGGGGKIVNITSLSGQRGGHGRAAYGAAKAGLELLTKVMAVELADSAINVNSIAPGAIETEMAKFAHDQATRAAYNYLIPMTRYGTPEEIADAAVFLCSDESRYVHGHTLNVDGGFREAGLMFRGGKVAPGGGAAG</sequence>
<dbReference type="GO" id="GO:0016616">
    <property type="term" value="F:oxidoreductase activity, acting on the CH-OH group of donors, NAD or NADP as acceptor"/>
    <property type="evidence" value="ECO:0007669"/>
    <property type="project" value="TreeGrafter"/>
</dbReference>
<dbReference type="PRINTS" id="PR00080">
    <property type="entry name" value="SDRFAMILY"/>
</dbReference>
<dbReference type="Pfam" id="PF13561">
    <property type="entry name" value="adh_short_C2"/>
    <property type="match status" value="1"/>
</dbReference>
<evidence type="ECO:0000313" key="3">
    <source>
        <dbReference type="EMBL" id="PPQ35312.1"/>
    </source>
</evidence>
<organism evidence="3 4">
    <name type="scientific">Rhodopila globiformis</name>
    <name type="common">Rhodopseudomonas globiformis</name>
    <dbReference type="NCBI Taxonomy" id="1071"/>
    <lineage>
        <taxon>Bacteria</taxon>
        <taxon>Pseudomonadati</taxon>
        <taxon>Pseudomonadota</taxon>
        <taxon>Alphaproteobacteria</taxon>
        <taxon>Acetobacterales</taxon>
        <taxon>Acetobacteraceae</taxon>
        <taxon>Rhodopila</taxon>
    </lineage>
</organism>
<dbReference type="PRINTS" id="PR00081">
    <property type="entry name" value="GDHRDH"/>
</dbReference>
<keyword evidence="4" id="KW-1185">Reference proteome</keyword>
<dbReference type="SMART" id="SM00822">
    <property type="entry name" value="PKS_KR"/>
    <property type="match status" value="1"/>
</dbReference>
<dbReference type="PANTHER" id="PTHR42760:SF123">
    <property type="entry name" value="OXIDOREDUCTASE"/>
    <property type="match status" value="1"/>
</dbReference>
<comment type="similarity">
    <text evidence="1">Belongs to the short-chain dehydrogenases/reductases (SDR) family.</text>
</comment>
<comment type="caution">
    <text evidence="3">The sequence shown here is derived from an EMBL/GenBank/DDBJ whole genome shotgun (WGS) entry which is preliminary data.</text>
</comment>
<name>A0A2S6NK29_RHOGL</name>
<dbReference type="CDD" id="cd05233">
    <property type="entry name" value="SDR_c"/>
    <property type="match status" value="1"/>
</dbReference>
<proteinExistence type="inferred from homology"/>
<dbReference type="Gene3D" id="3.40.50.720">
    <property type="entry name" value="NAD(P)-binding Rossmann-like Domain"/>
    <property type="match status" value="1"/>
</dbReference>
<evidence type="ECO:0000256" key="1">
    <source>
        <dbReference type="ARBA" id="ARBA00006484"/>
    </source>
</evidence>
<dbReference type="PANTHER" id="PTHR42760">
    <property type="entry name" value="SHORT-CHAIN DEHYDROGENASES/REDUCTASES FAMILY MEMBER"/>
    <property type="match status" value="1"/>
</dbReference>
<accession>A0A2S6NK29</accession>
<dbReference type="NCBIfam" id="NF005559">
    <property type="entry name" value="PRK07231.1"/>
    <property type="match status" value="1"/>
</dbReference>
<gene>
    <name evidence="3" type="ORF">CCS01_08185</name>
</gene>